<dbReference type="RefSeq" id="YP_004322460.1">
    <property type="nucleotide sequence ID" value="NC_015280.1"/>
</dbReference>
<reference evidence="1 2" key="1">
    <citation type="journal article" date="2010" name="Environ. Microbiol.">
        <title>Genomic analysis of oceanic cyanobacterial myoviruses compared with T4-like myoviruses from diverse hosts and environments.</title>
        <authorList>
            <person name="Sullivan M.B."/>
            <person name="Huang K.H."/>
            <person name="Ignacio-Espinoza J.C."/>
            <person name="Berlin A.M."/>
            <person name="Kelly L."/>
            <person name="Weigele P.R."/>
            <person name="DeFrancesco A.S."/>
            <person name="Kern S.E."/>
            <person name="Thompson L.R."/>
            <person name="Young S."/>
            <person name="Yandava C."/>
            <person name="Fu R."/>
            <person name="Krastins B."/>
            <person name="Chase M."/>
            <person name="Sarracino D."/>
            <person name="Osburne M.S."/>
            <person name="Henn M.R."/>
            <person name="Chisholm S.W."/>
        </authorList>
    </citation>
    <scope>NUCLEOTIDE SEQUENCE [LARGE SCALE GENOMIC DNA]</scope>
    <source>
        <strain evidence="1">M4-247</strain>
    </source>
</reference>
<accession>E3SML6</accession>
<dbReference type="EMBL" id="GU071101">
    <property type="protein sequence ID" value="ADO98659.1"/>
    <property type="molecule type" value="Genomic_DNA"/>
</dbReference>
<proteinExistence type="predicted"/>
<evidence type="ECO:0000313" key="1">
    <source>
        <dbReference type="EMBL" id="ADO98659.1"/>
    </source>
</evidence>
<evidence type="ECO:0000313" key="2">
    <source>
        <dbReference type="Proteomes" id="UP000006530"/>
    </source>
</evidence>
<gene>
    <name evidence="1" type="ORF">PHM1_035</name>
</gene>
<organism evidence="1 2">
    <name type="scientific">Prochlorococcus phage P-HM1</name>
    <dbReference type="NCBI Taxonomy" id="445700"/>
    <lineage>
        <taxon>Viruses</taxon>
        <taxon>Duplodnaviria</taxon>
        <taxon>Heunggongvirae</taxon>
        <taxon>Uroviricota</taxon>
        <taxon>Caudoviricetes</taxon>
        <taxon>Eurybiavirus</taxon>
        <taxon>Eurybiavirus PHM2</taxon>
    </lineage>
</organism>
<sequence length="223" mass="26258">MKNEYTINDQLDHLTVLYHRGCKQGFKFFGDDPEEHKYYIKDEHLKLLESTWSDKKGVFPLDYLKRFYAHSRCLIFTKGMWMSETARYPQYLRFRPGANLSFRVSGMTRFTSLTDDSSALCVGIDPDAGQMPCLRRFVHVINKQTMFQPMYSHSYLIPTENCVYGKTEHREGSIFRSSDDPITVTFQNKGYLIEYTEEPFTMEEAVLNYGGQWITKHIEVFDR</sequence>
<dbReference type="KEGG" id="vg:10326948"/>
<dbReference type="GeneID" id="10326948"/>
<keyword evidence="2" id="KW-1185">Reference proteome</keyword>
<dbReference type="OrthoDB" id="30228at10239"/>
<name>E3SML6_9CAUD</name>
<dbReference type="Proteomes" id="UP000006530">
    <property type="component" value="Segment"/>
</dbReference>
<protein>
    <submittedName>
        <fullName evidence="1">Uncharacterized protein</fullName>
    </submittedName>
</protein>